<evidence type="ECO:0000313" key="2">
    <source>
        <dbReference type="Proteomes" id="UP001589774"/>
    </source>
</evidence>
<organism evidence="1 2">
    <name type="scientific">Olivibacter oleidegradans</name>
    <dbReference type="NCBI Taxonomy" id="760123"/>
    <lineage>
        <taxon>Bacteria</taxon>
        <taxon>Pseudomonadati</taxon>
        <taxon>Bacteroidota</taxon>
        <taxon>Sphingobacteriia</taxon>
        <taxon>Sphingobacteriales</taxon>
        <taxon>Sphingobacteriaceae</taxon>
        <taxon>Olivibacter</taxon>
    </lineage>
</organism>
<accession>A0ABV6HL70</accession>
<reference evidence="1 2" key="1">
    <citation type="submission" date="2024-09" db="EMBL/GenBank/DDBJ databases">
        <authorList>
            <person name="Sun Q."/>
            <person name="Mori K."/>
        </authorList>
    </citation>
    <scope>NUCLEOTIDE SEQUENCE [LARGE SCALE GENOMIC DNA]</scope>
    <source>
        <strain evidence="1 2">CCM 7765</strain>
    </source>
</reference>
<proteinExistence type="predicted"/>
<name>A0ABV6HL70_9SPHI</name>
<keyword evidence="2" id="KW-1185">Reference proteome</keyword>
<dbReference type="EMBL" id="JBHLWO010000002">
    <property type="protein sequence ID" value="MFC0318703.1"/>
    <property type="molecule type" value="Genomic_DNA"/>
</dbReference>
<protein>
    <recommendedName>
        <fullName evidence="3">YaaC-like protein</fullName>
    </recommendedName>
</protein>
<comment type="caution">
    <text evidence="1">The sequence shown here is derived from an EMBL/GenBank/DDBJ whole genome shotgun (WGS) entry which is preliminary data.</text>
</comment>
<gene>
    <name evidence="1" type="ORF">ACFFI0_10300</name>
</gene>
<dbReference type="Proteomes" id="UP001589774">
    <property type="component" value="Unassembled WGS sequence"/>
</dbReference>
<evidence type="ECO:0008006" key="3">
    <source>
        <dbReference type="Google" id="ProtNLM"/>
    </source>
</evidence>
<evidence type="ECO:0000313" key="1">
    <source>
        <dbReference type="EMBL" id="MFC0318703.1"/>
    </source>
</evidence>
<sequence length="310" mass="36115">MAWRKVEREYFRSLANLCAFYGIDEPDVTEIPYPQNIVHSLQQVSAGLNACSGELELLLLQKDNGRTVLATAKCYATGNKIFYLPVTTLHRLWKGRERIKTVRLAMSLCAYIYQVLDIPFYADESSYLWGTYQTLQEWFMQGEDEWTDEEAHEELMGELLFIQSAGEQVLAEISKKQHLERLEIRTAAYIPHNENERRLRSVCYQACSLKRDFPERSLMASMSADMSEDPSENHLYAEMFIGFYWGGESDVLDEHLMNYLNDHFCECSSGDEARAFQFFNRKPKKECHDLSFEKRAFELLDSAAYTLFRI</sequence>